<dbReference type="InterPro" id="IPR036390">
    <property type="entry name" value="WH_DNA-bd_sf"/>
</dbReference>
<evidence type="ECO:0000256" key="2">
    <source>
        <dbReference type="ARBA" id="ARBA00023015"/>
    </source>
</evidence>
<dbReference type="Pfam" id="PF00126">
    <property type="entry name" value="HTH_1"/>
    <property type="match status" value="1"/>
</dbReference>
<accession>A0A545TTI0</accession>
<dbReference type="PANTHER" id="PTHR30579">
    <property type="entry name" value="TRANSCRIPTIONAL REGULATOR"/>
    <property type="match status" value="1"/>
</dbReference>
<organism evidence="6 7">
    <name type="scientific">Denitrobaculum tricleocarpae</name>
    <dbReference type="NCBI Taxonomy" id="2591009"/>
    <lineage>
        <taxon>Bacteria</taxon>
        <taxon>Pseudomonadati</taxon>
        <taxon>Pseudomonadota</taxon>
        <taxon>Alphaproteobacteria</taxon>
        <taxon>Rhodospirillales</taxon>
        <taxon>Rhodospirillaceae</taxon>
        <taxon>Denitrobaculum</taxon>
    </lineage>
</organism>
<reference evidence="6 7" key="1">
    <citation type="submission" date="2019-06" db="EMBL/GenBank/DDBJ databases">
        <title>Whole genome sequence for Rhodospirillaceae sp. R148.</title>
        <authorList>
            <person name="Wang G."/>
        </authorList>
    </citation>
    <scope>NUCLEOTIDE SEQUENCE [LARGE SCALE GENOMIC DNA]</scope>
    <source>
        <strain evidence="6 7">R148</strain>
    </source>
</reference>
<evidence type="ECO:0000259" key="5">
    <source>
        <dbReference type="PROSITE" id="PS50931"/>
    </source>
</evidence>
<dbReference type="Pfam" id="PF03466">
    <property type="entry name" value="LysR_substrate"/>
    <property type="match status" value="1"/>
</dbReference>
<dbReference type="Gene3D" id="3.40.190.10">
    <property type="entry name" value="Periplasmic binding protein-like II"/>
    <property type="match status" value="2"/>
</dbReference>
<name>A0A545TTI0_9PROT</name>
<dbReference type="Gene3D" id="1.10.10.10">
    <property type="entry name" value="Winged helix-like DNA-binding domain superfamily/Winged helix DNA-binding domain"/>
    <property type="match status" value="1"/>
</dbReference>
<dbReference type="GO" id="GO:0003700">
    <property type="term" value="F:DNA-binding transcription factor activity"/>
    <property type="evidence" value="ECO:0007669"/>
    <property type="project" value="InterPro"/>
</dbReference>
<dbReference type="AlphaFoldDB" id="A0A545TTI0"/>
<comment type="caution">
    <text evidence="6">The sequence shown here is derived from an EMBL/GenBank/DDBJ whole genome shotgun (WGS) entry which is preliminary data.</text>
</comment>
<comment type="similarity">
    <text evidence="1">Belongs to the LysR transcriptional regulatory family.</text>
</comment>
<dbReference type="EMBL" id="VHSH01000003">
    <property type="protein sequence ID" value="TQV80520.1"/>
    <property type="molecule type" value="Genomic_DNA"/>
</dbReference>
<evidence type="ECO:0000256" key="1">
    <source>
        <dbReference type="ARBA" id="ARBA00009437"/>
    </source>
</evidence>
<feature type="domain" description="HTH lysR-type" evidence="5">
    <location>
        <begin position="9"/>
        <end position="66"/>
    </location>
</feature>
<keyword evidence="3" id="KW-0238">DNA-binding</keyword>
<protein>
    <submittedName>
        <fullName evidence="6">LysR family transcriptional regulator</fullName>
    </submittedName>
</protein>
<evidence type="ECO:0000313" key="7">
    <source>
        <dbReference type="Proteomes" id="UP000315252"/>
    </source>
</evidence>
<keyword evidence="7" id="KW-1185">Reference proteome</keyword>
<dbReference type="SUPFAM" id="SSF46785">
    <property type="entry name" value="Winged helix' DNA-binding domain"/>
    <property type="match status" value="1"/>
</dbReference>
<gene>
    <name evidence="6" type="ORF">FKG95_10100</name>
</gene>
<dbReference type="SUPFAM" id="SSF53850">
    <property type="entry name" value="Periplasmic binding protein-like II"/>
    <property type="match status" value="1"/>
</dbReference>
<dbReference type="InterPro" id="IPR005119">
    <property type="entry name" value="LysR_subst-bd"/>
</dbReference>
<dbReference type="InterPro" id="IPR036388">
    <property type="entry name" value="WH-like_DNA-bd_sf"/>
</dbReference>
<dbReference type="Proteomes" id="UP000315252">
    <property type="component" value="Unassembled WGS sequence"/>
</dbReference>
<keyword evidence="2" id="KW-0805">Transcription regulation</keyword>
<dbReference type="GO" id="GO:0003677">
    <property type="term" value="F:DNA binding"/>
    <property type="evidence" value="ECO:0007669"/>
    <property type="project" value="UniProtKB-KW"/>
</dbReference>
<keyword evidence="4" id="KW-0804">Transcription</keyword>
<dbReference type="InterPro" id="IPR050176">
    <property type="entry name" value="LTTR"/>
</dbReference>
<sequence length="294" mass="32064">MGPNANALLETDLIHTFVAISEVGSFTAAAKRVLRTPSAVSMQMKRLEDQLGRPLFHRHARRVSLTVDGEAFLIHSRELLRINEEALARFRVAQLEGRIRFGALDDFGSRFLPQILARFAATHPLVEVDVVLSTTAALTRQLEAGELDLVLTAADKHESLPGKTIYSEPLVWVGKRNGRAHRRVPLPLTLSAQGCPWRAAALASLEETNMRYRIAYTCETGQGQLAAVDSDLAIAPIPASLVSEDHEVLGLKQGLKQIGDYRLLLCEATRIGSAGKAFSAHVVTSFKEAAGFPP</sequence>
<evidence type="ECO:0000256" key="3">
    <source>
        <dbReference type="ARBA" id="ARBA00023125"/>
    </source>
</evidence>
<dbReference type="PANTHER" id="PTHR30579:SF7">
    <property type="entry name" value="HTH-TYPE TRANSCRIPTIONAL REGULATOR LRHA-RELATED"/>
    <property type="match status" value="1"/>
</dbReference>
<dbReference type="OrthoDB" id="9789529at2"/>
<dbReference type="InterPro" id="IPR000847">
    <property type="entry name" value="LysR_HTH_N"/>
</dbReference>
<dbReference type="FunFam" id="1.10.10.10:FF:000001">
    <property type="entry name" value="LysR family transcriptional regulator"/>
    <property type="match status" value="1"/>
</dbReference>
<evidence type="ECO:0000256" key="4">
    <source>
        <dbReference type="ARBA" id="ARBA00023163"/>
    </source>
</evidence>
<evidence type="ECO:0000313" key="6">
    <source>
        <dbReference type="EMBL" id="TQV80520.1"/>
    </source>
</evidence>
<dbReference type="PROSITE" id="PS50931">
    <property type="entry name" value="HTH_LYSR"/>
    <property type="match status" value="1"/>
</dbReference>
<proteinExistence type="inferred from homology"/>
<dbReference type="RefSeq" id="WP_142896234.1">
    <property type="nucleotide sequence ID" value="NZ_ML660054.1"/>
</dbReference>